<evidence type="ECO:0008006" key="3">
    <source>
        <dbReference type="Google" id="ProtNLM"/>
    </source>
</evidence>
<comment type="caution">
    <text evidence="1">The sequence shown here is derived from an EMBL/GenBank/DDBJ whole genome shotgun (WGS) entry which is preliminary data.</text>
</comment>
<organism evidence="1 2">
    <name type="scientific">Propionigenium maris DSM 9537</name>
    <dbReference type="NCBI Taxonomy" id="1123000"/>
    <lineage>
        <taxon>Bacteria</taxon>
        <taxon>Fusobacteriati</taxon>
        <taxon>Fusobacteriota</taxon>
        <taxon>Fusobacteriia</taxon>
        <taxon>Fusobacteriales</taxon>
        <taxon>Fusobacteriaceae</taxon>
        <taxon>Propionigenium</taxon>
    </lineage>
</organism>
<keyword evidence="2" id="KW-1185">Reference proteome</keyword>
<gene>
    <name evidence="1" type="ORF">PM10SUCC1_06340</name>
</gene>
<dbReference type="InterPro" id="IPR036388">
    <property type="entry name" value="WH-like_DNA-bd_sf"/>
</dbReference>
<dbReference type="SUPFAM" id="SSF46785">
    <property type="entry name" value="Winged helix' DNA-binding domain"/>
    <property type="match status" value="1"/>
</dbReference>
<reference evidence="1" key="1">
    <citation type="submission" date="2022-12" db="EMBL/GenBank/DDBJ databases">
        <title>Reference genome sequencing for broad-spectrum identification of bacterial and archaeal isolates by mass spectrometry.</title>
        <authorList>
            <person name="Sekiguchi Y."/>
            <person name="Tourlousse D.M."/>
        </authorList>
    </citation>
    <scope>NUCLEOTIDE SEQUENCE</scope>
    <source>
        <strain evidence="1">10succ1</strain>
    </source>
</reference>
<protein>
    <recommendedName>
        <fullName evidence="3">DNA-binding transcriptional regulator, MarR family</fullName>
    </recommendedName>
</protein>
<accession>A0A9W6GH30</accession>
<dbReference type="RefSeq" id="WP_281833379.1">
    <property type="nucleotide sequence ID" value="NZ_BSDY01000002.1"/>
</dbReference>
<dbReference type="AlphaFoldDB" id="A0A9W6GH30"/>
<dbReference type="Proteomes" id="UP001144471">
    <property type="component" value="Unassembled WGS sequence"/>
</dbReference>
<name>A0A9W6GH30_9FUSO</name>
<sequence length="129" mass="15081">MESILIVSRILSKYRSNFGEGGIDLTLNEALILEVVKNNVNTKRQISNSLLKDSAYVIRAVNKLIKRGLIEENRRVLKLTEKGLDRWKRCSQVCEAINQEWKAERSIYDRRLDEETRKNFIKLVEDSKD</sequence>
<proteinExistence type="predicted"/>
<dbReference type="EMBL" id="BSDY01000002">
    <property type="protein sequence ID" value="GLI55119.1"/>
    <property type="molecule type" value="Genomic_DNA"/>
</dbReference>
<dbReference type="Gene3D" id="1.10.10.10">
    <property type="entry name" value="Winged helix-like DNA-binding domain superfamily/Winged helix DNA-binding domain"/>
    <property type="match status" value="1"/>
</dbReference>
<evidence type="ECO:0000313" key="1">
    <source>
        <dbReference type="EMBL" id="GLI55119.1"/>
    </source>
</evidence>
<dbReference type="GO" id="GO:0003700">
    <property type="term" value="F:DNA-binding transcription factor activity"/>
    <property type="evidence" value="ECO:0007669"/>
    <property type="project" value="InterPro"/>
</dbReference>
<evidence type="ECO:0000313" key="2">
    <source>
        <dbReference type="Proteomes" id="UP001144471"/>
    </source>
</evidence>
<dbReference type="InterPro" id="IPR036390">
    <property type="entry name" value="WH_DNA-bd_sf"/>
</dbReference>